<comment type="subcellular location">
    <subcellularLocation>
        <location evidence="2">Cell membrane</location>
        <topology evidence="2">Multi-pass membrane protein</topology>
    </subcellularLocation>
</comment>
<keyword evidence="1" id="KW-1015">Disulfide bond</keyword>
<feature type="transmembrane region" description="Helical" evidence="2">
    <location>
        <begin position="407"/>
        <end position="426"/>
    </location>
</feature>
<organism evidence="5">
    <name type="scientific">Soboliphyme baturini</name>
    <dbReference type="NCBI Taxonomy" id="241478"/>
    <lineage>
        <taxon>Eukaryota</taxon>
        <taxon>Metazoa</taxon>
        <taxon>Ecdysozoa</taxon>
        <taxon>Nematoda</taxon>
        <taxon>Enoplea</taxon>
        <taxon>Dorylaimia</taxon>
        <taxon>Dioctophymatida</taxon>
        <taxon>Dioctophymatoidea</taxon>
        <taxon>Soboliphymatidae</taxon>
        <taxon>Soboliphyme</taxon>
    </lineage>
</organism>
<comment type="caution">
    <text evidence="2">Lacks conserved residue(s) required for the propagation of feature annotation.</text>
</comment>
<keyword evidence="2" id="KW-1133">Transmembrane helix</keyword>
<dbReference type="PANTHER" id="PTHR11388">
    <property type="entry name" value="ORGANIC ANION TRANSPORTER"/>
    <property type="match status" value="1"/>
</dbReference>
<dbReference type="WBParaSite" id="SBAD_0000823201-mRNA-1">
    <property type="protein sequence ID" value="SBAD_0000823201-mRNA-1"/>
    <property type="gene ID" value="SBAD_0000823201"/>
</dbReference>
<feature type="transmembrane region" description="Helical" evidence="2">
    <location>
        <begin position="377"/>
        <end position="398"/>
    </location>
</feature>
<dbReference type="GO" id="GO:0006811">
    <property type="term" value="P:monoatomic ion transport"/>
    <property type="evidence" value="ECO:0007669"/>
    <property type="project" value="UniProtKB-KW"/>
</dbReference>
<evidence type="ECO:0000256" key="2">
    <source>
        <dbReference type="RuleBase" id="RU362056"/>
    </source>
</evidence>
<evidence type="ECO:0000313" key="4">
    <source>
        <dbReference type="Proteomes" id="UP000270296"/>
    </source>
</evidence>
<proteinExistence type="inferred from homology"/>
<comment type="similarity">
    <text evidence="2">Belongs to the organo anion transporter (TC 2.A.60) family.</text>
</comment>
<dbReference type="NCBIfam" id="TIGR00805">
    <property type="entry name" value="oat"/>
    <property type="match status" value="1"/>
</dbReference>
<dbReference type="EMBL" id="UZAM01011093">
    <property type="protein sequence ID" value="VDP14777.1"/>
    <property type="molecule type" value="Genomic_DNA"/>
</dbReference>
<keyword evidence="2" id="KW-0813">Transport</keyword>
<feature type="transmembrane region" description="Helical" evidence="2">
    <location>
        <begin position="338"/>
        <end position="357"/>
    </location>
</feature>
<dbReference type="Gene3D" id="1.20.1250.20">
    <property type="entry name" value="MFS general substrate transporter like domains"/>
    <property type="match status" value="1"/>
</dbReference>
<dbReference type="InterPro" id="IPR004156">
    <property type="entry name" value="OATP"/>
</dbReference>
<dbReference type="Proteomes" id="UP000270296">
    <property type="component" value="Unassembled WGS sequence"/>
</dbReference>
<feature type="transmembrane region" description="Helical" evidence="2">
    <location>
        <begin position="251"/>
        <end position="272"/>
    </location>
</feature>
<evidence type="ECO:0000313" key="3">
    <source>
        <dbReference type="EMBL" id="VDP14777.1"/>
    </source>
</evidence>
<evidence type="ECO:0000256" key="1">
    <source>
        <dbReference type="ARBA" id="ARBA00023157"/>
    </source>
</evidence>
<feature type="transmembrane region" description="Helical" evidence="2">
    <location>
        <begin position="97"/>
        <end position="118"/>
    </location>
</feature>
<protein>
    <recommendedName>
        <fullName evidence="2">Solute carrier organic anion transporter family member</fullName>
    </recommendedName>
</protein>
<keyword evidence="2" id="KW-0812">Transmembrane</keyword>
<dbReference type="InterPro" id="IPR036259">
    <property type="entry name" value="MFS_trans_sf"/>
</dbReference>
<keyword evidence="4" id="KW-1185">Reference proteome</keyword>
<gene>
    <name evidence="3" type="ORF">SBAD_LOCUS7937</name>
</gene>
<evidence type="ECO:0000313" key="5">
    <source>
        <dbReference type="WBParaSite" id="SBAD_0000823201-mRNA-1"/>
    </source>
</evidence>
<feature type="transmembrane region" description="Helical" evidence="2">
    <location>
        <begin position="30"/>
        <end position="51"/>
    </location>
</feature>
<dbReference type="CDD" id="cd17336">
    <property type="entry name" value="MFS_SLCO_OATP"/>
    <property type="match status" value="1"/>
</dbReference>
<reference evidence="3 4" key="2">
    <citation type="submission" date="2018-11" db="EMBL/GenBank/DDBJ databases">
        <authorList>
            <consortium name="Pathogen Informatics"/>
        </authorList>
    </citation>
    <scope>NUCLEOTIDE SEQUENCE [LARGE SCALE GENOMIC DNA]</scope>
</reference>
<dbReference type="PANTHER" id="PTHR11388:SF142">
    <property type="entry name" value="SOLUTE CARRIER ORGANIC ANION TRANSPORTER FAMILY MEMBER 5A1"/>
    <property type="match status" value="1"/>
</dbReference>
<dbReference type="GO" id="GO:0016323">
    <property type="term" value="C:basolateral plasma membrane"/>
    <property type="evidence" value="ECO:0007669"/>
    <property type="project" value="TreeGrafter"/>
</dbReference>
<dbReference type="GO" id="GO:0015347">
    <property type="term" value="F:sodium-independent organic anion transmembrane transporter activity"/>
    <property type="evidence" value="ECO:0007669"/>
    <property type="project" value="TreeGrafter"/>
</dbReference>
<feature type="transmembrane region" description="Helical" evidence="2">
    <location>
        <begin position="167"/>
        <end position="193"/>
    </location>
</feature>
<dbReference type="AlphaFoldDB" id="A0A183IWE0"/>
<name>A0A183IWE0_9BILA</name>
<dbReference type="GO" id="GO:0043252">
    <property type="term" value="P:sodium-independent organic anion transport"/>
    <property type="evidence" value="ECO:0007669"/>
    <property type="project" value="TreeGrafter"/>
</dbReference>
<dbReference type="Pfam" id="PF03137">
    <property type="entry name" value="OATP"/>
    <property type="match status" value="1"/>
</dbReference>
<dbReference type="SUPFAM" id="SSF103473">
    <property type="entry name" value="MFS general substrate transporter"/>
    <property type="match status" value="1"/>
</dbReference>
<dbReference type="OrthoDB" id="5062115at2759"/>
<keyword evidence="2" id="KW-0406">Ion transport</keyword>
<keyword evidence="2" id="KW-0472">Membrane</keyword>
<feature type="transmembrane region" description="Helical" evidence="2">
    <location>
        <begin position="205"/>
        <end position="231"/>
    </location>
</feature>
<reference evidence="5" key="1">
    <citation type="submission" date="2016-06" db="UniProtKB">
        <authorList>
            <consortium name="WormBaseParasite"/>
        </authorList>
    </citation>
    <scope>IDENTIFICATION</scope>
</reference>
<sequence>MRPPITVDDEKCGLLCWKPRSIQRLADIRLFTFIMCLVIAVQGTYLGYAVGVLTNIEKRFEISSSMSGTLLSMYDIGHTTTVLFVGHFLAQRHKPRCTGVGVLLSGLAMFMLALPNFLFGPTSFDRQFIDGQEEYINSSTCNPDRTLAEQEDSLHDQGCKRFMHNGAYVILALSQLLAGIAAAPFNTLAYIYVDDNVNTRQSPFYLGLLTSMYAFGPAFGFALSAGCTSFYVDLTEPLDLDQNSPSWIGAWWLGFVIIGTLYFVFGVTLFFFPYRIPKQKRAIDAMEMTALDRQYHQDSVSADETAENVSIPDSACKSVLDMAKELPIDLLRLLKNPVYTSMVLGWIFGSYLVGGYGTYLPKYIETQYSQTASMANVYAGLITIGSVAVSTALGGYLLTRFNIQSRLAILLLIICWIFIMITYLLGMMSGCDQPSLHGTHIELGNCRLARFTDRHLFRWNFTTECSAECKCGGVKQFDPVCDGNWTYFSPCFAGCSYDKASKNVNLVFTSISECCPIFDVNFVVVANRR</sequence>
<feature type="transmembrane region" description="Helical" evidence="2">
    <location>
        <begin position="71"/>
        <end position="90"/>
    </location>
</feature>
<accession>A0A183IWE0</accession>